<evidence type="ECO:0000259" key="9">
    <source>
        <dbReference type="Pfam" id="PF04552"/>
    </source>
</evidence>
<gene>
    <name evidence="11" type="primary">rpoN</name>
    <name evidence="11" type="ORF">GH810_08070</name>
</gene>
<dbReference type="Pfam" id="PF04963">
    <property type="entry name" value="Sigma54_CBD"/>
    <property type="match status" value="1"/>
</dbReference>
<dbReference type="PRINTS" id="PR00045">
    <property type="entry name" value="SIGMA54FCT"/>
</dbReference>
<evidence type="ECO:0000256" key="1">
    <source>
        <dbReference type="ARBA" id="ARBA00008798"/>
    </source>
</evidence>
<dbReference type="GO" id="GO:0016987">
    <property type="term" value="F:sigma factor activity"/>
    <property type="evidence" value="ECO:0007669"/>
    <property type="project" value="UniProtKB-KW"/>
</dbReference>
<reference evidence="11" key="2">
    <citation type="submission" date="2020-10" db="EMBL/GenBank/DDBJ databases">
        <title>Comparative genomics of the Acetobacterium genus.</title>
        <authorList>
            <person name="Marshall C."/>
            <person name="May H."/>
            <person name="Norman S."/>
        </authorList>
    </citation>
    <scope>NUCLEOTIDE SEQUENCE</scope>
    <source>
        <strain evidence="11">DER-2019</strain>
    </source>
</reference>
<evidence type="ECO:0000256" key="8">
    <source>
        <dbReference type="ARBA" id="ARBA00023163"/>
    </source>
</evidence>
<keyword evidence="2" id="KW-0240">DNA-directed RNA polymerase</keyword>
<dbReference type="InterPro" id="IPR038709">
    <property type="entry name" value="RpoN_core-bd_sf"/>
</dbReference>
<dbReference type="NCBIfam" id="TIGR02395">
    <property type="entry name" value="rpoN_sigma"/>
    <property type="match status" value="1"/>
</dbReference>
<keyword evidence="8" id="KW-0804">Transcription</keyword>
<evidence type="ECO:0000256" key="5">
    <source>
        <dbReference type="ARBA" id="ARBA00023015"/>
    </source>
</evidence>
<dbReference type="OrthoDB" id="9814402at2"/>
<dbReference type="Pfam" id="PF04552">
    <property type="entry name" value="Sigma54_DBD"/>
    <property type="match status" value="1"/>
</dbReference>
<dbReference type="Proteomes" id="UP000616595">
    <property type="component" value="Unassembled WGS sequence"/>
</dbReference>
<dbReference type="AlphaFoldDB" id="A0A923HX58"/>
<evidence type="ECO:0000256" key="7">
    <source>
        <dbReference type="ARBA" id="ARBA00023125"/>
    </source>
</evidence>
<dbReference type="GO" id="GO:0000428">
    <property type="term" value="C:DNA-directed RNA polymerase complex"/>
    <property type="evidence" value="ECO:0007669"/>
    <property type="project" value="UniProtKB-KW"/>
</dbReference>
<dbReference type="InterPro" id="IPR007046">
    <property type="entry name" value="RNA_pol_sigma_54_core-bd"/>
</dbReference>
<evidence type="ECO:0000313" key="12">
    <source>
        <dbReference type="Proteomes" id="UP000616595"/>
    </source>
</evidence>
<dbReference type="Pfam" id="PF00309">
    <property type="entry name" value="Sigma54_AID"/>
    <property type="match status" value="1"/>
</dbReference>
<dbReference type="InterPro" id="IPR000394">
    <property type="entry name" value="RNA_pol_sigma_54"/>
</dbReference>
<keyword evidence="6" id="KW-0731">Sigma factor</keyword>
<dbReference type="EMBL" id="WJBD01000008">
    <property type="protein sequence ID" value="MBC3888264.1"/>
    <property type="molecule type" value="Genomic_DNA"/>
</dbReference>
<keyword evidence="5" id="KW-0805">Transcription regulation</keyword>
<evidence type="ECO:0000256" key="3">
    <source>
        <dbReference type="ARBA" id="ARBA00022679"/>
    </source>
</evidence>
<dbReference type="PIRSF" id="PIRSF000774">
    <property type="entry name" value="RpoN"/>
    <property type="match status" value="1"/>
</dbReference>
<dbReference type="GO" id="GO:0003677">
    <property type="term" value="F:DNA binding"/>
    <property type="evidence" value="ECO:0007669"/>
    <property type="project" value="UniProtKB-KW"/>
</dbReference>
<dbReference type="Gene3D" id="1.10.10.60">
    <property type="entry name" value="Homeodomain-like"/>
    <property type="match status" value="1"/>
</dbReference>
<evidence type="ECO:0000259" key="10">
    <source>
        <dbReference type="Pfam" id="PF04963"/>
    </source>
</evidence>
<proteinExistence type="inferred from homology"/>
<dbReference type="GO" id="GO:0001216">
    <property type="term" value="F:DNA-binding transcription activator activity"/>
    <property type="evidence" value="ECO:0007669"/>
    <property type="project" value="InterPro"/>
</dbReference>
<keyword evidence="7" id="KW-0238">DNA-binding</keyword>
<evidence type="ECO:0000256" key="2">
    <source>
        <dbReference type="ARBA" id="ARBA00022478"/>
    </source>
</evidence>
<feature type="domain" description="RNA polymerase sigma factor 54 core-binding" evidence="10">
    <location>
        <begin position="112"/>
        <end position="303"/>
    </location>
</feature>
<name>A0A923HX58_9FIRM</name>
<comment type="similarity">
    <text evidence="1">Belongs to the sigma-54 factor family.</text>
</comment>
<evidence type="ECO:0000256" key="6">
    <source>
        <dbReference type="ARBA" id="ARBA00023082"/>
    </source>
</evidence>
<dbReference type="PROSITE" id="PS00718">
    <property type="entry name" value="SIGMA54_2"/>
    <property type="match status" value="1"/>
</dbReference>
<keyword evidence="12" id="KW-1185">Reference proteome</keyword>
<dbReference type="PANTHER" id="PTHR32248:SF4">
    <property type="entry name" value="RNA POLYMERASE SIGMA-54 FACTOR"/>
    <property type="match status" value="1"/>
</dbReference>
<keyword evidence="3" id="KW-0808">Transferase</keyword>
<dbReference type="PROSITE" id="PS50044">
    <property type="entry name" value="SIGMA54_3"/>
    <property type="match status" value="1"/>
</dbReference>
<sequence length="477" mass="55289">MNLKFDLNINQTQKLILTQEMRQSIEILQLTAIELNSLIEKEIMENPVIEFNENAIKEVVPINEEPVKEEVRPEEVPSKEDVRWDEYFQSMESSEYRGQTQSNPDTEEEYGFEKYSSQVQTLNEYLHFQFSLVAQTLSDKEKFVGEYLIDCIDDNGYLIIADNYIRAILEVDEEMIGKLVEIIQGFDPVGVGARDVEECLLIQLHQMGYEDDEVYLDIIKNYLAEFADNQFKRIAQATGLLVEEVYEFKEIIKTLEPKPGRKFSCSEGVSYVIPDGSIEIVEGELVVKINDVCAPRLKINGYYKSLLKTSKKNDETRVYIEKKLDSAAFLIRSIEQRRDTIKKVIQAIAEYQCDFFFEGVENLRPLTLKTIAELVDVHESTVSRAIHGKYIQTPKGTFALKFFFKRGFTQGEEDRSSDVIKRFIKEMIEAEDKKKPLSDQKISEILKAQNLDVARRTVAKYREALMIQPSSKRKEYR</sequence>
<dbReference type="GO" id="GO:0016779">
    <property type="term" value="F:nucleotidyltransferase activity"/>
    <property type="evidence" value="ECO:0007669"/>
    <property type="project" value="UniProtKB-KW"/>
</dbReference>
<dbReference type="Gene3D" id="1.10.10.1330">
    <property type="entry name" value="RNA polymerase sigma-54 factor, core-binding domain"/>
    <property type="match status" value="1"/>
</dbReference>
<feature type="domain" description="RNA polymerase sigma factor 54 DNA-binding" evidence="9">
    <location>
        <begin position="319"/>
        <end position="474"/>
    </location>
</feature>
<dbReference type="GO" id="GO:0006352">
    <property type="term" value="P:DNA-templated transcription initiation"/>
    <property type="evidence" value="ECO:0007669"/>
    <property type="project" value="InterPro"/>
</dbReference>
<reference evidence="11" key="1">
    <citation type="submission" date="2019-10" db="EMBL/GenBank/DDBJ databases">
        <authorList>
            <person name="Ross D.E."/>
            <person name="Gulliver D."/>
        </authorList>
    </citation>
    <scope>NUCLEOTIDE SEQUENCE</scope>
    <source>
        <strain evidence="11">DER-2019</strain>
    </source>
</reference>
<organism evidence="11 12">
    <name type="scientific">Acetobacterium paludosum</name>
    <dbReference type="NCBI Taxonomy" id="52693"/>
    <lineage>
        <taxon>Bacteria</taxon>
        <taxon>Bacillati</taxon>
        <taxon>Bacillota</taxon>
        <taxon>Clostridia</taxon>
        <taxon>Eubacteriales</taxon>
        <taxon>Eubacteriaceae</taxon>
        <taxon>Acetobacterium</taxon>
    </lineage>
</organism>
<evidence type="ECO:0000256" key="4">
    <source>
        <dbReference type="ARBA" id="ARBA00022695"/>
    </source>
</evidence>
<dbReference type="InterPro" id="IPR007634">
    <property type="entry name" value="RNA_pol_sigma_54_DNA-bd"/>
</dbReference>
<comment type="caution">
    <text evidence="11">The sequence shown here is derived from an EMBL/GenBank/DDBJ whole genome shotgun (WGS) entry which is preliminary data.</text>
</comment>
<protein>
    <submittedName>
        <fullName evidence="11">RNA polymerase factor sigma-54</fullName>
    </submittedName>
</protein>
<keyword evidence="4" id="KW-0548">Nucleotidyltransferase</keyword>
<dbReference type="PROSITE" id="PS00717">
    <property type="entry name" value="SIGMA54_1"/>
    <property type="match status" value="1"/>
</dbReference>
<evidence type="ECO:0000313" key="11">
    <source>
        <dbReference type="EMBL" id="MBC3888264.1"/>
    </source>
</evidence>
<accession>A0A923HX58</accession>
<dbReference type="PANTHER" id="PTHR32248">
    <property type="entry name" value="RNA POLYMERASE SIGMA-54 FACTOR"/>
    <property type="match status" value="1"/>
</dbReference>